<keyword evidence="2" id="KW-0479">Metal-binding</keyword>
<reference evidence="3 4" key="1">
    <citation type="submission" date="2023-07" db="EMBL/GenBank/DDBJ databases">
        <title>Genomic Encyclopedia of Type Strains, Phase IV (KMG-IV): sequencing the most valuable type-strain genomes for metagenomic binning, comparative biology and taxonomic classification.</title>
        <authorList>
            <person name="Goeker M."/>
        </authorList>
    </citation>
    <scope>NUCLEOTIDE SEQUENCE [LARGE SCALE GENOMIC DNA]</scope>
    <source>
        <strain evidence="3 4">DSM 27594</strain>
    </source>
</reference>
<protein>
    <submittedName>
        <fullName evidence="3">Damage-inducible protein DinB</fullName>
    </submittedName>
</protein>
<evidence type="ECO:0000313" key="4">
    <source>
        <dbReference type="Proteomes" id="UP001224122"/>
    </source>
</evidence>
<dbReference type="PANTHER" id="PTHR37302">
    <property type="entry name" value="SLR1116 PROTEIN"/>
    <property type="match status" value="1"/>
</dbReference>
<proteinExistence type="inferred from homology"/>
<sequence length="60" mass="7001">MFNPWASLRETSLSEMILHVVNHGTYHRGNISAMLHQLGDSSVMTDYAFYWYSDNVIHQK</sequence>
<evidence type="ECO:0000313" key="3">
    <source>
        <dbReference type="EMBL" id="MDQ0199298.1"/>
    </source>
</evidence>
<dbReference type="InterPro" id="IPR007837">
    <property type="entry name" value="DinB"/>
</dbReference>
<dbReference type="Proteomes" id="UP001224122">
    <property type="component" value="Unassembled WGS sequence"/>
</dbReference>
<organism evidence="3 4">
    <name type="scientific">Neobacillus ginsengisoli</name>
    <dbReference type="NCBI Taxonomy" id="904295"/>
    <lineage>
        <taxon>Bacteria</taxon>
        <taxon>Bacillati</taxon>
        <taxon>Bacillota</taxon>
        <taxon>Bacilli</taxon>
        <taxon>Bacillales</taxon>
        <taxon>Bacillaceae</taxon>
        <taxon>Neobacillus</taxon>
    </lineage>
</organism>
<gene>
    <name evidence="3" type="ORF">J2S10_002456</name>
</gene>
<comment type="similarity">
    <text evidence="1">Belongs to the DinB family.</text>
</comment>
<evidence type="ECO:0000256" key="2">
    <source>
        <dbReference type="ARBA" id="ARBA00022723"/>
    </source>
</evidence>
<dbReference type="Gene3D" id="1.20.120.450">
    <property type="entry name" value="dinb family like domain"/>
    <property type="match status" value="1"/>
</dbReference>
<comment type="caution">
    <text evidence="3">The sequence shown here is derived from an EMBL/GenBank/DDBJ whole genome shotgun (WGS) entry which is preliminary data.</text>
</comment>
<dbReference type="PANTHER" id="PTHR37302:SF1">
    <property type="entry name" value="PROTEIN DINB"/>
    <property type="match status" value="1"/>
</dbReference>
<dbReference type="Pfam" id="PF05163">
    <property type="entry name" value="DinB"/>
    <property type="match status" value="1"/>
</dbReference>
<accession>A0ABT9XUQ4</accession>
<dbReference type="InterPro" id="IPR034660">
    <property type="entry name" value="DinB/YfiT-like"/>
</dbReference>
<keyword evidence="4" id="KW-1185">Reference proteome</keyword>
<dbReference type="EMBL" id="JAUSTW010000003">
    <property type="protein sequence ID" value="MDQ0199298.1"/>
    <property type="molecule type" value="Genomic_DNA"/>
</dbReference>
<evidence type="ECO:0000256" key="1">
    <source>
        <dbReference type="ARBA" id="ARBA00008635"/>
    </source>
</evidence>
<name>A0ABT9XUQ4_9BACI</name>
<dbReference type="SUPFAM" id="SSF109854">
    <property type="entry name" value="DinB/YfiT-like putative metalloenzymes"/>
    <property type="match status" value="1"/>
</dbReference>